<feature type="compositionally biased region" description="Pro residues" evidence="9">
    <location>
        <begin position="352"/>
        <end position="368"/>
    </location>
</feature>
<evidence type="ECO:0000256" key="9">
    <source>
        <dbReference type="SAM" id="MobiDB-lite"/>
    </source>
</evidence>
<keyword evidence="6" id="KW-0378">Hydrolase</keyword>
<dbReference type="PANTHER" id="PTHR12947">
    <property type="entry name" value="AMSH-LIKE PROTEASE"/>
    <property type="match status" value="1"/>
</dbReference>
<dbReference type="Gene3D" id="1.20.58.80">
    <property type="entry name" value="Phosphotransferase system, lactose/cellobiose-type IIA subunit"/>
    <property type="match status" value="1"/>
</dbReference>
<evidence type="ECO:0000256" key="3">
    <source>
        <dbReference type="ARBA" id="ARBA00022670"/>
    </source>
</evidence>
<dbReference type="GO" id="GO:0140492">
    <property type="term" value="F:metal-dependent deubiquitinase activity"/>
    <property type="evidence" value="ECO:0007669"/>
    <property type="project" value="InterPro"/>
</dbReference>
<comment type="cofactor">
    <cofactor evidence="1">
        <name>Zn(2+)</name>
        <dbReference type="ChEBI" id="CHEBI:29105"/>
    </cofactor>
</comment>
<dbReference type="GO" id="GO:0006508">
    <property type="term" value="P:proteolysis"/>
    <property type="evidence" value="ECO:0007669"/>
    <property type="project" value="UniProtKB-KW"/>
</dbReference>
<reference evidence="11" key="1">
    <citation type="journal article" date="2023" name="Genome Biol. Evol.">
        <title>First Whole Genome Sequence and Flow Cytometry Genome Size Data for the Lichen-Forming Fungus Ramalina farinacea (Ascomycota).</title>
        <authorList>
            <person name="Llewellyn T."/>
            <person name="Mian S."/>
            <person name="Hill R."/>
            <person name="Leitch I.J."/>
            <person name="Gaya E."/>
        </authorList>
    </citation>
    <scope>NUCLEOTIDE SEQUENCE</scope>
    <source>
        <strain evidence="11">LIQ254RAFAR</strain>
    </source>
</reference>
<dbReference type="PANTHER" id="PTHR12947:SF13">
    <property type="entry name" value="FI19924P1"/>
    <property type="match status" value="1"/>
</dbReference>
<proteinExistence type="inferred from homology"/>
<evidence type="ECO:0000256" key="8">
    <source>
        <dbReference type="ARBA" id="ARBA00023049"/>
    </source>
</evidence>
<keyword evidence="3" id="KW-0645">Protease</keyword>
<evidence type="ECO:0000259" key="10">
    <source>
        <dbReference type="PROSITE" id="PS50249"/>
    </source>
</evidence>
<keyword evidence="4" id="KW-0479">Metal-binding</keyword>
<dbReference type="Pfam" id="PF01398">
    <property type="entry name" value="JAB"/>
    <property type="match status" value="1"/>
</dbReference>
<accession>A0AA43TRI4</accession>
<evidence type="ECO:0000256" key="7">
    <source>
        <dbReference type="ARBA" id="ARBA00022833"/>
    </source>
</evidence>
<dbReference type="EMBL" id="JAPUFD010000001">
    <property type="protein sequence ID" value="MDI1484994.1"/>
    <property type="molecule type" value="Genomic_DNA"/>
</dbReference>
<feature type="region of interest" description="Disordered" evidence="9">
    <location>
        <begin position="320"/>
        <end position="372"/>
    </location>
</feature>
<comment type="similarity">
    <text evidence="2">Belongs to the peptidase M67C family.</text>
</comment>
<keyword evidence="8" id="KW-0482">Metalloprotease</keyword>
<organism evidence="11 12">
    <name type="scientific">Ramalina farinacea</name>
    <dbReference type="NCBI Taxonomy" id="258253"/>
    <lineage>
        <taxon>Eukaryota</taxon>
        <taxon>Fungi</taxon>
        <taxon>Dikarya</taxon>
        <taxon>Ascomycota</taxon>
        <taxon>Pezizomycotina</taxon>
        <taxon>Lecanoromycetes</taxon>
        <taxon>OSLEUM clade</taxon>
        <taxon>Lecanoromycetidae</taxon>
        <taxon>Lecanorales</taxon>
        <taxon>Lecanorineae</taxon>
        <taxon>Ramalinaceae</taxon>
        <taxon>Ramalina</taxon>
    </lineage>
</organism>
<feature type="region of interest" description="Disordered" evidence="9">
    <location>
        <begin position="251"/>
        <end position="276"/>
    </location>
</feature>
<keyword evidence="7" id="KW-0862">Zinc</keyword>
<dbReference type="GO" id="GO:0005768">
    <property type="term" value="C:endosome"/>
    <property type="evidence" value="ECO:0007669"/>
    <property type="project" value="TreeGrafter"/>
</dbReference>
<dbReference type="SMART" id="SM00232">
    <property type="entry name" value="JAB_MPN"/>
    <property type="match status" value="1"/>
</dbReference>
<protein>
    <recommendedName>
        <fullName evidence="10">MPN domain-containing protein</fullName>
    </recommendedName>
</protein>
<evidence type="ECO:0000256" key="5">
    <source>
        <dbReference type="ARBA" id="ARBA00022786"/>
    </source>
</evidence>
<keyword evidence="5" id="KW-0833">Ubl conjugation pathway</keyword>
<dbReference type="Proteomes" id="UP001161017">
    <property type="component" value="Unassembled WGS sequence"/>
</dbReference>
<evidence type="ECO:0000313" key="12">
    <source>
        <dbReference type="Proteomes" id="UP001161017"/>
    </source>
</evidence>
<dbReference type="SUPFAM" id="SSF102712">
    <property type="entry name" value="JAB1/MPN domain"/>
    <property type="match status" value="1"/>
</dbReference>
<dbReference type="Gene3D" id="3.40.140.10">
    <property type="entry name" value="Cytidine Deaminase, domain 2"/>
    <property type="match status" value="1"/>
</dbReference>
<dbReference type="GO" id="GO:0070536">
    <property type="term" value="P:protein K63-linked deubiquitination"/>
    <property type="evidence" value="ECO:0007669"/>
    <property type="project" value="InterPro"/>
</dbReference>
<dbReference type="InterPro" id="IPR044098">
    <property type="entry name" value="STAMBP/STALP-like_MPN"/>
</dbReference>
<feature type="domain" description="MPN" evidence="10">
    <location>
        <begin position="388"/>
        <end position="526"/>
    </location>
</feature>
<dbReference type="InterPro" id="IPR000555">
    <property type="entry name" value="JAMM/MPN+_dom"/>
</dbReference>
<name>A0AA43TRI4_9LECA</name>
<dbReference type="CDD" id="cd08066">
    <property type="entry name" value="MPN_AMSH_like"/>
    <property type="match status" value="1"/>
</dbReference>
<dbReference type="AlphaFoldDB" id="A0AA43TRI4"/>
<evidence type="ECO:0000256" key="6">
    <source>
        <dbReference type="ARBA" id="ARBA00022801"/>
    </source>
</evidence>
<dbReference type="FunFam" id="3.40.140.10:FF:000033">
    <property type="entry name" value="AMSH-like protease sst2"/>
    <property type="match status" value="1"/>
</dbReference>
<evidence type="ECO:0000256" key="1">
    <source>
        <dbReference type="ARBA" id="ARBA00001947"/>
    </source>
</evidence>
<evidence type="ECO:0000313" key="11">
    <source>
        <dbReference type="EMBL" id="MDI1484994.1"/>
    </source>
</evidence>
<dbReference type="GO" id="GO:0016020">
    <property type="term" value="C:membrane"/>
    <property type="evidence" value="ECO:0007669"/>
    <property type="project" value="TreeGrafter"/>
</dbReference>
<evidence type="ECO:0000256" key="2">
    <source>
        <dbReference type="ARBA" id="ARBA00010981"/>
    </source>
</evidence>
<dbReference type="PROSITE" id="PS50249">
    <property type="entry name" value="MPN"/>
    <property type="match status" value="1"/>
</dbReference>
<gene>
    <name evidence="11" type="ORF">OHK93_000128</name>
</gene>
<sequence length="563" mass="63420">MASSYNDPRGSSKPMSVEQIVRKAENFDYNPLIPLKYWLRTAGTLLKEVGLSYLNSLSTHPLTFSFQAEIYEHEGNDQQTYLLLYRHAQLVLKNLSFNPDAKHTQNRAALAQASKEVNSNLKKLEVLKPRINKRYERYEQLMRDRDARKAAAITAPQNSRATTPVGHKRGFSDPAITEDTETLAAADNRDLAVKLAHREIKRRATARKATRQAGISEEVEHERRTAGMWGNWEEALANNDDGVDRETLSQQMQNVRSQVNGSSSHQGEPGSRRAPLEGQASHYRYPTVPDHHKIQDWRRPSFPEPYTYEIQAAQRAPELPPKEHGSFLFDATPPDVPEKRSLSNPPNNRPAYTPPSPPSPPRPPPGPKPSEFTFKASAYLENGSPLRTIFLPPDLRRHFLSIASPNTRANRETCGILCGTLVSNALFISKLVIPEQESTSDTCEMINESEFFDYVDGEDLMVLGWIHTHPTQTCFMSSRDLHTHGGYQVMMPESIAIVCAPSQNDWGVFRLTDPPGMKSILNCTQTGLFHPHVESHLYTDALRPGHVYEAKGLEFDVVDLRPN</sequence>
<feature type="compositionally biased region" description="Polar residues" evidence="9">
    <location>
        <begin position="251"/>
        <end position="266"/>
    </location>
</feature>
<feature type="region of interest" description="Disordered" evidence="9">
    <location>
        <begin position="205"/>
        <end position="226"/>
    </location>
</feature>
<dbReference type="InterPro" id="IPR037518">
    <property type="entry name" value="MPN"/>
</dbReference>
<dbReference type="GO" id="GO:0061578">
    <property type="term" value="F:K63-linked deubiquitinase activity"/>
    <property type="evidence" value="ECO:0007669"/>
    <property type="project" value="InterPro"/>
</dbReference>
<comment type="caution">
    <text evidence="11">The sequence shown here is derived from an EMBL/GenBank/DDBJ whole genome shotgun (WGS) entry which is preliminary data.</text>
</comment>
<dbReference type="GO" id="GO:0046872">
    <property type="term" value="F:metal ion binding"/>
    <property type="evidence" value="ECO:0007669"/>
    <property type="project" value="UniProtKB-KW"/>
</dbReference>
<keyword evidence="12" id="KW-1185">Reference proteome</keyword>
<evidence type="ECO:0000256" key="4">
    <source>
        <dbReference type="ARBA" id="ARBA00022723"/>
    </source>
</evidence>